<accession>A0ABU0J330</accession>
<keyword evidence="2" id="KW-0732">Signal</keyword>
<evidence type="ECO:0000256" key="2">
    <source>
        <dbReference type="SAM" id="SignalP"/>
    </source>
</evidence>
<evidence type="ECO:0000313" key="4">
    <source>
        <dbReference type="Proteomes" id="UP001242480"/>
    </source>
</evidence>
<proteinExistence type="predicted"/>
<name>A0ABU0J330_9HYPH</name>
<gene>
    <name evidence="3" type="ORF">QO011_001668</name>
</gene>
<organism evidence="3 4">
    <name type="scientific">Labrys wisconsinensis</name>
    <dbReference type="NCBI Taxonomy" id="425677"/>
    <lineage>
        <taxon>Bacteria</taxon>
        <taxon>Pseudomonadati</taxon>
        <taxon>Pseudomonadota</taxon>
        <taxon>Alphaproteobacteria</taxon>
        <taxon>Hyphomicrobiales</taxon>
        <taxon>Xanthobacteraceae</taxon>
        <taxon>Labrys</taxon>
    </lineage>
</organism>
<dbReference type="PROSITE" id="PS51257">
    <property type="entry name" value="PROKAR_LIPOPROTEIN"/>
    <property type="match status" value="1"/>
</dbReference>
<dbReference type="EMBL" id="JAUSVX010000002">
    <property type="protein sequence ID" value="MDQ0468668.1"/>
    <property type="molecule type" value="Genomic_DNA"/>
</dbReference>
<protein>
    <recommendedName>
        <fullName evidence="5">DUF3035 domain-containing protein</fullName>
    </recommendedName>
</protein>
<dbReference type="RefSeq" id="WP_307270183.1">
    <property type="nucleotide sequence ID" value="NZ_JAUSVX010000002.1"/>
</dbReference>
<evidence type="ECO:0000256" key="1">
    <source>
        <dbReference type="SAM" id="MobiDB-lite"/>
    </source>
</evidence>
<reference evidence="3 4" key="1">
    <citation type="submission" date="2023-07" db="EMBL/GenBank/DDBJ databases">
        <title>Genomic Encyclopedia of Type Strains, Phase IV (KMG-IV): sequencing the most valuable type-strain genomes for metagenomic binning, comparative biology and taxonomic classification.</title>
        <authorList>
            <person name="Goeker M."/>
        </authorList>
    </citation>
    <scope>NUCLEOTIDE SEQUENCE [LARGE SCALE GENOMIC DNA]</scope>
    <source>
        <strain evidence="3 4">DSM 19619</strain>
    </source>
</reference>
<feature type="compositionally biased region" description="Basic and acidic residues" evidence="1">
    <location>
        <begin position="67"/>
        <end position="93"/>
    </location>
</feature>
<dbReference type="Proteomes" id="UP001242480">
    <property type="component" value="Unassembled WGS sequence"/>
</dbReference>
<feature type="chain" id="PRO_5047532690" description="DUF3035 domain-containing protein" evidence="2">
    <location>
        <begin position="20"/>
        <end position="117"/>
    </location>
</feature>
<feature type="region of interest" description="Disordered" evidence="1">
    <location>
        <begin position="42"/>
        <end position="117"/>
    </location>
</feature>
<comment type="caution">
    <text evidence="3">The sequence shown here is derived from an EMBL/GenBank/DDBJ whole genome shotgun (WGS) entry which is preliminary data.</text>
</comment>
<evidence type="ECO:0008006" key="5">
    <source>
        <dbReference type="Google" id="ProtNLM"/>
    </source>
</evidence>
<feature type="signal peptide" evidence="2">
    <location>
        <begin position="1"/>
        <end position="19"/>
    </location>
</feature>
<keyword evidence="4" id="KW-1185">Reference proteome</keyword>
<evidence type="ECO:0000313" key="3">
    <source>
        <dbReference type="EMBL" id="MDQ0468668.1"/>
    </source>
</evidence>
<sequence length="117" mass="12541">MPGRAFPTLPILLAALALAGCETTGGPDETMFGLRHGPLPSPQPFVVDSRGAVPPDYPSVGAIPPARQDKVLSVPERKALEDDLKNHQDKSAIARDAASTPKQWKKKKPKPEQTPQT</sequence>